<reference evidence="2" key="2">
    <citation type="submission" date="2020-05" db="UniProtKB">
        <authorList>
            <consortium name="EnsemblMetazoa"/>
        </authorList>
    </citation>
    <scope>IDENTIFICATION</scope>
    <source>
        <strain evidence="2">IAEA</strain>
    </source>
</reference>
<dbReference type="EnsemblMetazoa" id="GPPI002934-RA">
    <property type="protein sequence ID" value="GPPI002934-PA"/>
    <property type="gene ID" value="GPPI002934"/>
</dbReference>
<name>A0A1B0ANH8_9MUSC</name>
<organism evidence="2 3">
    <name type="scientific">Glossina palpalis gambiensis</name>
    <dbReference type="NCBI Taxonomy" id="67801"/>
    <lineage>
        <taxon>Eukaryota</taxon>
        <taxon>Metazoa</taxon>
        <taxon>Ecdysozoa</taxon>
        <taxon>Arthropoda</taxon>
        <taxon>Hexapoda</taxon>
        <taxon>Insecta</taxon>
        <taxon>Pterygota</taxon>
        <taxon>Neoptera</taxon>
        <taxon>Endopterygota</taxon>
        <taxon>Diptera</taxon>
        <taxon>Brachycera</taxon>
        <taxon>Muscomorpha</taxon>
        <taxon>Hippoboscoidea</taxon>
        <taxon>Glossinidae</taxon>
        <taxon>Glossina</taxon>
    </lineage>
</organism>
<dbReference type="AlphaFoldDB" id="A0A1B0ANH8"/>
<dbReference type="Proteomes" id="UP000092460">
    <property type="component" value="Unassembled WGS sequence"/>
</dbReference>
<dbReference type="SUPFAM" id="SSF63748">
    <property type="entry name" value="Tudor/PWWP/MBT"/>
    <property type="match status" value="1"/>
</dbReference>
<accession>A0A1B0ANH8</accession>
<sequence>MLPNEIQKYCMRAKMAADLYGKGRKTDDVTVIHSSLLAMQQCDIVLDSDRKSNQVHRGEIVGFDDAFEVLNVDSGSKESNGIAKDWEPRTRPISWKDPVVREVRRNSKIIQSVCNDHFSTKMEICLALYDEDDQWYLALFLAYLKNGTVLVHYLDYGNVSKVIKKHVKSINIPSVRPSNLH</sequence>
<keyword evidence="3" id="KW-1185">Reference proteome</keyword>
<dbReference type="EMBL" id="JXJN01000830">
    <property type="status" value="NOT_ANNOTATED_CDS"/>
    <property type="molecule type" value="Genomic_DNA"/>
</dbReference>
<reference evidence="3" key="1">
    <citation type="submission" date="2015-01" db="EMBL/GenBank/DDBJ databases">
        <authorList>
            <person name="Aksoy S."/>
            <person name="Warren W."/>
            <person name="Wilson R.K."/>
        </authorList>
    </citation>
    <scope>NUCLEOTIDE SEQUENCE [LARGE SCALE GENOMIC DNA]</scope>
    <source>
        <strain evidence="3">IAEA</strain>
    </source>
</reference>
<dbReference type="InterPro" id="IPR002999">
    <property type="entry name" value="Tudor"/>
</dbReference>
<dbReference type="SMART" id="SM00333">
    <property type="entry name" value="TUDOR"/>
    <property type="match status" value="1"/>
</dbReference>
<proteinExistence type="predicted"/>
<dbReference type="PROSITE" id="PS50304">
    <property type="entry name" value="TUDOR"/>
    <property type="match status" value="1"/>
</dbReference>
<evidence type="ECO:0000313" key="3">
    <source>
        <dbReference type="Proteomes" id="UP000092460"/>
    </source>
</evidence>
<protein>
    <recommendedName>
        <fullName evidence="1">Tudor domain-containing protein</fullName>
    </recommendedName>
</protein>
<feature type="domain" description="Tudor" evidence="1">
    <location>
        <begin position="118"/>
        <end position="177"/>
    </location>
</feature>
<dbReference type="Gene3D" id="2.30.30.140">
    <property type="match status" value="1"/>
</dbReference>
<dbReference type="STRING" id="67801.A0A1B0ANH8"/>
<dbReference type="VEuPathDB" id="VectorBase:GPPI002934"/>
<dbReference type="Pfam" id="PF00567">
    <property type="entry name" value="TUDOR"/>
    <property type="match status" value="1"/>
</dbReference>
<evidence type="ECO:0000259" key="1">
    <source>
        <dbReference type="PROSITE" id="PS50304"/>
    </source>
</evidence>
<evidence type="ECO:0000313" key="2">
    <source>
        <dbReference type="EnsemblMetazoa" id="GPPI002934-PA"/>
    </source>
</evidence>